<accession>A0A2N1PQE1</accession>
<evidence type="ECO:0000256" key="2">
    <source>
        <dbReference type="SAM" id="Phobius"/>
    </source>
</evidence>
<keyword evidence="2" id="KW-0812">Transmembrane</keyword>
<dbReference type="Gene3D" id="2.60.320.10">
    <property type="entry name" value="N-utilization substance G protein NusG, insert domain"/>
    <property type="match status" value="1"/>
</dbReference>
<keyword evidence="2" id="KW-0472">Membrane</keyword>
<protein>
    <submittedName>
        <fullName evidence="3">Uncharacterized protein</fullName>
    </submittedName>
</protein>
<organism evidence="3 4">
    <name type="scientific">Candidatus Wallbacteria bacterium HGW-Wallbacteria-1</name>
    <dbReference type="NCBI Taxonomy" id="2013854"/>
    <lineage>
        <taxon>Bacteria</taxon>
        <taxon>Candidatus Walliibacteriota</taxon>
    </lineage>
</organism>
<keyword evidence="2" id="KW-1133">Transmembrane helix</keyword>
<reference evidence="3 4" key="1">
    <citation type="journal article" date="2017" name="ISME J.">
        <title>Potential for microbial H2 and metal transformations associated with novel bacteria and archaea in deep terrestrial subsurface sediments.</title>
        <authorList>
            <person name="Hernsdorf A.W."/>
            <person name="Amano Y."/>
            <person name="Miyakawa K."/>
            <person name="Ise K."/>
            <person name="Suzuki Y."/>
            <person name="Anantharaman K."/>
            <person name="Probst A."/>
            <person name="Burstein D."/>
            <person name="Thomas B.C."/>
            <person name="Banfield J.F."/>
        </authorList>
    </citation>
    <scope>NUCLEOTIDE SEQUENCE [LARGE SCALE GENOMIC DNA]</scope>
    <source>
        <strain evidence="3">HGW-Wallbacteria-1</strain>
    </source>
</reference>
<comment type="caution">
    <text evidence="3">The sequence shown here is derived from an EMBL/GenBank/DDBJ whole genome shotgun (WGS) entry which is preliminary data.</text>
</comment>
<dbReference type="Proteomes" id="UP000233256">
    <property type="component" value="Unassembled WGS sequence"/>
</dbReference>
<dbReference type="AlphaFoldDB" id="A0A2N1PQE1"/>
<dbReference type="Pfam" id="PF07009">
    <property type="entry name" value="NusG_II"/>
    <property type="match status" value="1"/>
</dbReference>
<sequence length="173" mass="18875">MDHMDSVNRAEQSVLFRPNPFDWALILILGILGMYLLTSPWNAGKPVILQVITGDNMIEYRLREGLGQTLEVQGEIGKSIIRAGRSGCRFISSPCGDKICVGWGTLGFAGNTAVCAPNRVAIRLVTEERAFRNTREKGFSSETDNGSSLKKALKSGSNDRTGEVGYDLDGVTY</sequence>
<dbReference type="EMBL" id="PGXC01000005">
    <property type="protein sequence ID" value="PKK90512.1"/>
    <property type="molecule type" value="Genomic_DNA"/>
</dbReference>
<evidence type="ECO:0000313" key="3">
    <source>
        <dbReference type="EMBL" id="PKK90512.1"/>
    </source>
</evidence>
<dbReference type="InterPro" id="IPR038690">
    <property type="entry name" value="NusG_2_sf"/>
</dbReference>
<evidence type="ECO:0000256" key="1">
    <source>
        <dbReference type="SAM" id="MobiDB-lite"/>
    </source>
</evidence>
<feature type="transmembrane region" description="Helical" evidence="2">
    <location>
        <begin position="20"/>
        <end position="38"/>
    </location>
</feature>
<feature type="region of interest" description="Disordered" evidence="1">
    <location>
        <begin position="135"/>
        <end position="160"/>
    </location>
</feature>
<evidence type="ECO:0000313" key="4">
    <source>
        <dbReference type="Proteomes" id="UP000233256"/>
    </source>
</evidence>
<name>A0A2N1PQE1_9BACT</name>
<gene>
    <name evidence="3" type="ORF">CVV64_09110</name>
</gene>
<proteinExistence type="predicted"/>
<feature type="compositionally biased region" description="Low complexity" evidence="1">
    <location>
        <begin position="146"/>
        <end position="156"/>
    </location>
</feature>